<dbReference type="GO" id="GO:0042803">
    <property type="term" value="F:protein homodimerization activity"/>
    <property type="evidence" value="ECO:0007669"/>
    <property type="project" value="InterPro"/>
</dbReference>
<evidence type="ECO:0000256" key="1">
    <source>
        <dbReference type="ARBA" id="ARBA00009054"/>
    </source>
</evidence>
<dbReference type="InterPro" id="IPR000740">
    <property type="entry name" value="GrpE"/>
</dbReference>
<dbReference type="InterPro" id="IPR013805">
    <property type="entry name" value="GrpE_CC"/>
</dbReference>
<dbReference type="RefSeq" id="WP_164711011.1">
    <property type="nucleotide sequence ID" value="NZ_CP031165.1"/>
</dbReference>
<evidence type="ECO:0000256" key="6">
    <source>
        <dbReference type="SAM" id="Coils"/>
    </source>
</evidence>
<dbReference type="SUPFAM" id="SSF51064">
    <property type="entry name" value="Head domain of nucleotide exchange factor GrpE"/>
    <property type="match status" value="1"/>
</dbReference>
<gene>
    <name evidence="3" type="primary">grpE</name>
    <name evidence="8" type="ORF">DVS28_a5056</name>
</gene>
<feature type="coiled-coil region" evidence="6">
    <location>
        <begin position="77"/>
        <end position="104"/>
    </location>
</feature>
<accession>A0A346Y5G5</accession>
<dbReference type="PANTHER" id="PTHR21237">
    <property type="entry name" value="GRPE PROTEIN"/>
    <property type="match status" value="1"/>
</dbReference>
<dbReference type="PANTHER" id="PTHR21237:SF23">
    <property type="entry name" value="GRPE PROTEIN HOMOLOG, MITOCHONDRIAL"/>
    <property type="match status" value="1"/>
</dbReference>
<dbReference type="InterPro" id="IPR009012">
    <property type="entry name" value="GrpE_head"/>
</dbReference>
<evidence type="ECO:0000256" key="4">
    <source>
        <dbReference type="RuleBase" id="RU000639"/>
    </source>
</evidence>
<keyword evidence="3 4" id="KW-0346">Stress response</keyword>
<dbReference type="AlphaFoldDB" id="A0A346Y5G5"/>
<evidence type="ECO:0000256" key="3">
    <source>
        <dbReference type="HAMAP-Rule" id="MF_01151"/>
    </source>
</evidence>
<dbReference type="HAMAP" id="MF_01151">
    <property type="entry name" value="GrpE"/>
    <property type="match status" value="1"/>
</dbReference>
<feature type="compositionally biased region" description="Basic and acidic residues" evidence="7">
    <location>
        <begin position="43"/>
        <end position="55"/>
    </location>
</feature>
<name>A0A346Y5G5_9ACTN</name>
<dbReference type="PROSITE" id="PS01071">
    <property type="entry name" value="GRPE"/>
    <property type="match status" value="1"/>
</dbReference>
<evidence type="ECO:0000256" key="7">
    <source>
        <dbReference type="SAM" id="MobiDB-lite"/>
    </source>
</evidence>
<sequence>MTDDATTDPTPEAPDSSGPSGEGNPGADPATPAGEAALGAETAPEHHPEGLHDVSEATIDSDAADVDGPPSLTPEEIAQVVTERDELTDQMLRARADFDNLNKRRQREVAEARDRGAASLVERLLDVLDNFGFALQAAAVSEDTQLAKGVELVHGQLLQALADAGLEEVPGTGADFDPAHHEALMHEEDGEERDHPEVVEVLRTGYRFKGQLLRAASVKVVG</sequence>
<dbReference type="GO" id="GO:0005737">
    <property type="term" value="C:cytoplasm"/>
    <property type="evidence" value="ECO:0007669"/>
    <property type="project" value="UniProtKB-SubCell"/>
</dbReference>
<feature type="region of interest" description="Disordered" evidence="7">
    <location>
        <begin position="1"/>
        <end position="73"/>
    </location>
</feature>
<comment type="subcellular location">
    <subcellularLocation>
        <location evidence="3">Cytoplasm</location>
    </subcellularLocation>
</comment>
<dbReference type="CDD" id="cd00446">
    <property type="entry name" value="GrpE"/>
    <property type="match status" value="1"/>
</dbReference>
<dbReference type="Gene3D" id="3.90.20.20">
    <property type="match status" value="1"/>
</dbReference>
<comment type="function">
    <text evidence="3 4">Participates actively in the response to hyperosmotic and heat shock by preventing the aggregation of stress-denatured proteins, in association with DnaK and GrpE. It is the nucleotide exchange factor for DnaK and may function as a thermosensor. Unfolded proteins bind initially to DnaJ; upon interaction with the DnaJ-bound protein, DnaK hydrolyzes its bound ATP, resulting in the formation of a stable complex. GrpE releases ADP from DnaK; ATP binding to DnaK triggers the release of the substrate protein, thus completing the reaction cycle. Several rounds of ATP-dependent interactions between DnaJ, DnaK and GrpE are required for fully efficient folding.</text>
</comment>
<dbReference type="GO" id="GO:0051087">
    <property type="term" value="F:protein-folding chaperone binding"/>
    <property type="evidence" value="ECO:0007669"/>
    <property type="project" value="InterPro"/>
</dbReference>
<dbReference type="GO" id="GO:0000774">
    <property type="term" value="F:adenyl-nucleotide exchange factor activity"/>
    <property type="evidence" value="ECO:0007669"/>
    <property type="project" value="InterPro"/>
</dbReference>
<proteinExistence type="inferred from homology"/>
<keyword evidence="3" id="KW-0963">Cytoplasm</keyword>
<dbReference type="KEGG" id="euz:DVS28_a5056"/>
<dbReference type="Gene3D" id="2.30.22.10">
    <property type="entry name" value="Head domain of nucleotide exchange factor GrpE"/>
    <property type="match status" value="1"/>
</dbReference>
<reference evidence="8 9" key="1">
    <citation type="submission" date="2018-09" db="EMBL/GenBank/DDBJ databases">
        <title>Complete genome sequence of Euzebya sp. DY32-46 isolated from seawater of Pacific Ocean.</title>
        <authorList>
            <person name="Xu L."/>
            <person name="Wu Y.-H."/>
            <person name="Xu X.-W."/>
        </authorList>
    </citation>
    <scope>NUCLEOTIDE SEQUENCE [LARGE SCALE GENOMIC DNA]</scope>
    <source>
        <strain evidence="8 9">DY32-46</strain>
    </source>
</reference>
<organism evidence="8 9">
    <name type="scientific">Euzebya pacifica</name>
    <dbReference type="NCBI Taxonomy" id="1608957"/>
    <lineage>
        <taxon>Bacteria</taxon>
        <taxon>Bacillati</taxon>
        <taxon>Actinomycetota</taxon>
        <taxon>Nitriliruptoria</taxon>
        <taxon>Euzebyales</taxon>
    </lineage>
</organism>
<keyword evidence="6" id="KW-0175">Coiled coil</keyword>
<evidence type="ECO:0000256" key="2">
    <source>
        <dbReference type="ARBA" id="ARBA00023186"/>
    </source>
</evidence>
<protein>
    <recommendedName>
        <fullName evidence="3 4">Protein GrpE</fullName>
    </recommendedName>
    <alternativeName>
        <fullName evidence="3">HSP-70 cofactor</fullName>
    </alternativeName>
</protein>
<keyword evidence="2 3" id="KW-0143">Chaperone</keyword>
<dbReference type="Proteomes" id="UP000264006">
    <property type="component" value="Chromosome"/>
</dbReference>
<comment type="similarity">
    <text evidence="1 3 5">Belongs to the GrpE family.</text>
</comment>
<evidence type="ECO:0000313" key="8">
    <source>
        <dbReference type="EMBL" id="AXV09712.1"/>
    </source>
</evidence>
<evidence type="ECO:0000313" key="9">
    <source>
        <dbReference type="Proteomes" id="UP000264006"/>
    </source>
</evidence>
<keyword evidence="9" id="KW-1185">Reference proteome</keyword>
<dbReference type="GO" id="GO:0051082">
    <property type="term" value="F:unfolded protein binding"/>
    <property type="evidence" value="ECO:0007669"/>
    <property type="project" value="TreeGrafter"/>
</dbReference>
<comment type="subunit">
    <text evidence="3">Homodimer.</text>
</comment>
<dbReference type="EMBL" id="CP031165">
    <property type="protein sequence ID" value="AXV09712.1"/>
    <property type="molecule type" value="Genomic_DNA"/>
</dbReference>
<dbReference type="GO" id="GO:0006457">
    <property type="term" value="P:protein folding"/>
    <property type="evidence" value="ECO:0007669"/>
    <property type="project" value="InterPro"/>
</dbReference>
<dbReference type="Pfam" id="PF01025">
    <property type="entry name" value="GrpE"/>
    <property type="match status" value="1"/>
</dbReference>
<dbReference type="SUPFAM" id="SSF58014">
    <property type="entry name" value="Coiled-coil domain of nucleotide exchange factor GrpE"/>
    <property type="match status" value="1"/>
</dbReference>
<dbReference type="PRINTS" id="PR00773">
    <property type="entry name" value="GRPEPROTEIN"/>
</dbReference>
<evidence type="ECO:0000256" key="5">
    <source>
        <dbReference type="RuleBase" id="RU004478"/>
    </source>
</evidence>